<dbReference type="EMBL" id="JAOYFB010000005">
    <property type="protein sequence ID" value="KAK4016337.1"/>
    <property type="molecule type" value="Genomic_DNA"/>
</dbReference>
<name>A0ABQ9ZTU2_9CRUS</name>
<protein>
    <submittedName>
        <fullName evidence="1">Uncharacterized protein</fullName>
    </submittedName>
</protein>
<evidence type="ECO:0000313" key="1">
    <source>
        <dbReference type="EMBL" id="KAK4016337.1"/>
    </source>
</evidence>
<reference evidence="1 2" key="1">
    <citation type="journal article" date="2023" name="Nucleic Acids Res.">
        <title>The hologenome of Daphnia magna reveals possible DNA methylation and microbiome-mediated evolution of the host genome.</title>
        <authorList>
            <person name="Chaturvedi A."/>
            <person name="Li X."/>
            <person name="Dhandapani V."/>
            <person name="Marshall H."/>
            <person name="Kissane S."/>
            <person name="Cuenca-Cambronero M."/>
            <person name="Asole G."/>
            <person name="Calvet F."/>
            <person name="Ruiz-Romero M."/>
            <person name="Marangio P."/>
            <person name="Guigo R."/>
            <person name="Rago D."/>
            <person name="Mirbahai L."/>
            <person name="Eastwood N."/>
            <person name="Colbourne J.K."/>
            <person name="Zhou J."/>
            <person name="Mallon E."/>
            <person name="Orsini L."/>
        </authorList>
    </citation>
    <scope>NUCLEOTIDE SEQUENCE [LARGE SCALE GENOMIC DNA]</scope>
    <source>
        <strain evidence="1">LRV0_1</strain>
    </source>
</reference>
<accession>A0ABQ9ZTU2</accession>
<proteinExistence type="predicted"/>
<evidence type="ECO:0000313" key="2">
    <source>
        <dbReference type="Proteomes" id="UP001234178"/>
    </source>
</evidence>
<dbReference type="Proteomes" id="UP001234178">
    <property type="component" value="Unassembled WGS sequence"/>
</dbReference>
<comment type="caution">
    <text evidence="1">The sequence shown here is derived from an EMBL/GenBank/DDBJ whole genome shotgun (WGS) entry which is preliminary data.</text>
</comment>
<sequence length="100" mass="11696">MELDITSIIRYIQHHKYVLGYVPARHCHRDAINESACTCRKISGIILPFLGIISITFRTKAFANIRQPNQHEMPLKTINKEEKSMVPYSKEAIQHEWLYV</sequence>
<organism evidence="1 2">
    <name type="scientific">Daphnia magna</name>
    <dbReference type="NCBI Taxonomy" id="35525"/>
    <lineage>
        <taxon>Eukaryota</taxon>
        <taxon>Metazoa</taxon>
        <taxon>Ecdysozoa</taxon>
        <taxon>Arthropoda</taxon>
        <taxon>Crustacea</taxon>
        <taxon>Branchiopoda</taxon>
        <taxon>Diplostraca</taxon>
        <taxon>Cladocera</taxon>
        <taxon>Anomopoda</taxon>
        <taxon>Daphniidae</taxon>
        <taxon>Daphnia</taxon>
    </lineage>
</organism>
<gene>
    <name evidence="1" type="ORF">OUZ56_031289</name>
</gene>
<keyword evidence="2" id="KW-1185">Reference proteome</keyword>